<comment type="caution">
    <text evidence="2">The sequence shown here is derived from an EMBL/GenBank/DDBJ whole genome shotgun (WGS) entry which is preliminary data.</text>
</comment>
<sequence length="130" mass="14201">MNNRMFFKLLTIPLTLLLVCRCWTANADGLIEAIVEYNFSETRALFGGCCPTNSLSDGYEDSDVSATKGSKRCSPNCSLHVELCLTATRQSNNFFRPPSDCSLGRNSVPVTIDSPDSVKLSVPVEGSSWL</sequence>
<reference evidence="2 3" key="1">
    <citation type="journal article" date="2019" name="BMC Genomics">
        <title>New insights from Opisthorchis felineus genome: update on genomics of the epidemiologically important liver flukes.</title>
        <authorList>
            <person name="Ershov N.I."/>
            <person name="Mordvinov V.A."/>
            <person name="Prokhortchouk E.B."/>
            <person name="Pakharukova M.Y."/>
            <person name="Gunbin K.V."/>
            <person name="Ustyantsev K."/>
            <person name="Genaev M.A."/>
            <person name="Blinov A.G."/>
            <person name="Mazur A."/>
            <person name="Boulygina E."/>
            <person name="Tsygankova S."/>
            <person name="Khrameeva E."/>
            <person name="Chekanov N."/>
            <person name="Fan G."/>
            <person name="Xiao A."/>
            <person name="Zhang H."/>
            <person name="Xu X."/>
            <person name="Yang H."/>
            <person name="Solovyev V."/>
            <person name="Lee S.M."/>
            <person name="Liu X."/>
            <person name="Afonnikov D.A."/>
            <person name="Skryabin K.G."/>
        </authorList>
    </citation>
    <scope>NUCLEOTIDE SEQUENCE [LARGE SCALE GENOMIC DNA]</scope>
    <source>
        <strain evidence="2">AK-0245</strain>
        <tissue evidence="2">Whole organism</tissue>
    </source>
</reference>
<evidence type="ECO:0000313" key="2">
    <source>
        <dbReference type="EMBL" id="TGZ75238.1"/>
    </source>
</evidence>
<dbReference type="EMBL" id="SJOL01000886">
    <property type="protein sequence ID" value="TGZ75238.1"/>
    <property type="molecule type" value="Genomic_DNA"/>
</dbReference>
<evidence type="ECO:0008006" key="4">
    <source>
        <dbReference type="Google" id="ProtNLM"/>
    </source>
</evidence>
<keyword evidence="1" id="KW-0732">Signal</keyword>
<feature type="signal peptide" evidence="1">
    <location>
        <begin position="1"/>
        <end position="27"/>
    </location>
</feature>
<dbReference type="OrthoDB" id="10495221at2759"/>
<evidence type="ECO:0000256" key="1">
    <source>
        <dbReference type="SAM" id="SignalP"/>
    </source>
</evidence>
<feature type="chain" id="PRO_5020196149" description="Notch ligand N-terminal domain-containing protein" evidence="1">
    <location>
        <begin position="28"/>
        <end position="130"/>
    </location>
</feature>
<dbReference type="AlphaFoldDB" id="A0A4S2MKY5"/>
<dbReference type="Proteomes" id="UP000308267">
    <property type="component" value="Unassembled WGS sequence"/>
</dbReference>
<accession>A0A4S2MKY5</accession>
<evidence type="ECO:0000313" key="3">
    <source>
        <dbReference type="Proteomes" id="UP000308267"/>
    </source>
</evidence>
<name>A0A4S2MKY5_OPIFE</name>
<gene>
    <name evidence="2" type="ORF">CRM22_000494</name>
</gene>
<keyword evidence="3" id="KW-1185">Reference proteome</keyword>
<organism evidence="2 3">
    <name type="scientific">Opisthorchis felineus</name>
    <dbReference type="NCBI Taxonomy" id="147828"/>
    <lineage>
        <taxon>Eukaryota</taxon>
        <taxon>Metazoa</taxon>
        <taxon>Spiralia</taxon>
        <taxon>Lophotrochozoa</taxon>
        <taxon>Platyhelminthes</taxon>
        <taxon>Trematoda</taxon>
        <taxon>Digenea</taxon>
        <taxon>Opisthorchiida</taxon>
        <taxon>Opisthorchiata</taxon>
        <taxon>Opisthorchiidae</taxon>
        <taxon>Opisthorchis</taxon>
    </lineage>
</organism>
<protein>
    <recommendedName>
        <fullName evidence="4">Notch ligand N-terminal domain-containing protein</fullName>
    </recommendedName>
</protein>
<feature type="non-terminal residue" evidence="2">
    <location>
        <position position="130"/>
    </location>
</feature>
<proteinExistence type="predicted"/>